<evidence type="ECO:0000256" key="7">
    <source>
        <dbReference type="SAM" id="Phobius"/>
    </source>
</evidence>
<dbReference type="InterPro" id="IPR020846">
    <property type="entry name" value="MFS_dom"/>
</dbReference>
<evidence type="ECO:0000313" key="10">
    <source>
        <dbReference type="Proteomes" id="UP000631653"/>
    </source>
</evidence>
<keyword evidence="6 7" id="KW-0472">Membrane</keyword>
<feature type="transmembrane region" description="Helical" evidence="7">
    <location>
        <begin position="118"/>
        <end position="138"/>
    </location>
</feature>
<evidence type="ECO:0000256" key="5">
    <source>
        <dbReference type="ARBA" id="ARBA00022989"/>
    </source>
</evidence>
<feature type="transmembrane region" description="Helical" evidence="7">
    <location>
        <begin position="273"/>
        <end position="296"/>
    </location>
</feature>
<evidence type="ECO:0000313" key="9">
    <source>
        <dbReference type="EMBL" id="NHN88603.1"/>
    </source>
</evidence>
<dbReference type="PROSITE" id="PS50850">
    <property type="entry name" value="MFS"/>
    <property type="match status" value="1"/>
</dbReference>
<feature type="domain" description="Major facilitator superfamily (MFS) profile" evidence="8">
    <location>
        <begin position="22"/>
        <end position="458"/>
    </location>
</feature>
<reference evidence="9 10" key="1">
    <citation type="journal article" date="2020" name="Int. J. Syst. Evol. Microbiol.">
        <title>Novel acetic acid bacteria from cider fermentations: Acetobacter conturbans sp. nov. and Acetobacter fallax sp. nov.</title>
        <authorList>
            <person name="Sombolestani A.S."/>
            <person name="Cleenwerck I."/>
            <person name="Cnockaert M."/>
            <person name="Borremans W."/>
            <person name="Wieme A.D."/>
            <person name="De Vuyst L."/>
            <person name="Vandamme P."/>
        </authorList>
    </citation>
    <scope>NUCLEOTIDE SEQUENCE [LARGE SCALE GENOMIC DNA]</scope>
    <source>
        <strain evidence="9 10">LMG 1627</strain>
    </source>
</reference>
<feature type="transmembrane region" description="Helical" evidence="7">
    <location>
        <begin position="64"/>
        <end position="83"/>
    </location>
</feature>
<feature type="transmembrane region" description="Helical" evidence="7">
    <location>
        <begin position="90"/>
        <end position="112"/>
    </location>
</feature>
<keyword evidence="3" id="KW-1003">Cell membrane</keyword>
<accession>A0ABX0K1N1</accession>
<dbReference type="Proteomes" id="UP000631653">
    <property type="component" value="Unassembled WGS sequence"/>
</dbReference>
<dbReference type="Pfam" id="PF07690">
    <property type="entry name" value="MFS_1"/>
    <property type="match status" value="1"/>
</dbReference>
<feature type="transmembrane region" description="Helical" evidence="7">
    <location>
        <begin position="147"/>
        <end position="170"/>
    </location>
</feature>
<dbReference type="PANTHER" id="PTHR42718:SF46">
    <property type="entry name" value="BLR6921 PROTEIN"/>
    <property type="match status" value="1"/>
</dbReference>
<dbReference type="CDD" id="cd17321">
    <property type="entry name" value="MFS_MMR_MDR_like"/>
    <property type="match status" value="1"/>
</dbReference>
<dbReference type="Gene3D" id="1.20.1250.20">
    <property type="entry name" value="MFS general substrate transporter like domains"/>
    <property type="match status" value="1"/>
</dbReference>
<feature type="transmembrane region" description="Helical" evidence="7">
    <location>
        <begin position="336"/>
        <end position="354"/>
    </location>
</feature>
<comment type="subcellular location">
    <subcellularLocation>
        <location evidence="1">Cell membrane</location>
        <topology evidence="1">Multi-pass membrane protein</topology>
    </subcellularLocation>
</comment>
<dbReference type="PRINTS" id="PR01036">
    <property type="entry name" value="TCRTETB"/>
</dbReference>
<keyword evidence="2" id="KW-0813">Transport</keyword>
<dbReference type="Gene3D" id="1.20.1720.10">
    <property type="entry name" value="Multidrug resistance protein D"/>
    <property type="match status" value="1"/>
</dbReference>
<feature type="transmembrane region" description="Helical" evidence="7">
    <location>
        <begin position="302"/>
        <end position="324"/>
    </location>
</feature>
<gene>
    <name evidence="9" type="ORF">GOB81_08170</name>
</gene>
<evidence type="ECO:0000256" key="1">
    <source>
        <dbReference type="ARBA" id="ARBA00004651"/>
    </source>
</evidence>
<dbReference type="EMBL" id="WOSY01000006">
    <property type="protein sequence ID" value="NHN88603.1"/>
    <property type="molecule type" value="Genomic_DNA"/>
</dbReference>
<proteinExistence type="predicted"/>
<dbReference type="InterPro" id="IPR011701">
    <property type="entry name" value="MFS"/>
</dbReference>
<dbReference type="SUPFAM" id="SSF103473">
    <property type="entry name" value="MFS general substrate transporter"/>
    <property type="match status" value="1"/>
</dbReference>
<evidence type="ECO:0000256" key="3">
    <source>
        <dbReference type="ARBA" id="ARBA00022475"/>
    </source>
</evidence>
<comment type="caution">
    <text evidence="9">The sequence shown here is derived from an EMBL/GenBank/DDBJ whole genome shotgun (WGS) entry which is preliminary data.</text>
</comment>
<feature type="transmembrane region" description="Helical" evidence="7">
    <location>
        <begin position="20"/>
        <end position="44"/>
    </location>
</feature>
<keyword evidence="10" id="KW-1185">Reference proteome</keyword>
<sequence length="458" mass="47636">MNTFSPARGQSDGLYGAARIKAMFAVCLAILLAQVDYAIANVALPDIGADLHSAPSDTVWVVNAYQLASLSALLPLAAAGAWIGYARMCVIGIVLFMVASVGCAMAPSLPILTLARAAQGFGAASMLGVVSALIRFIYPEDELGKGIAINTLIVGLGMALGPTIAGLILAIAHWPWLFWINLPIGALTLALALTSLPKTPRAGEMPDPAGALLCIIALTAIGLGGNSVAHANGLWLAVAMLLLGMTALQGLIRKERDRPQPIMPVDLLRGGEFRVAFLVGVIGYISSNFFMISAPFTLHDHYGWNATETGLLMTPWAFGLIISASVTRRIADRMPAGILSSIGLLGTMAGFLALRFLPVHPTAFDVVWRIGLAGFGFGVFQVPNNRAMLLSAPLGREGGASGMVQVSRQSGQTLGGIGTALLLRLLPEAGTAVCLDAAAFCAGAAALWSASRLLDKKG</sequence>
<keyword evidence="5 7" id="KW-1133">Transmembrane helix</keyword>
<name>A0ABX0K1N1_9PROT</name>
<evidence type="ECO:0000256" key="6">
    <source>
        <dbReference type="ARBA" id="ARBA00023136"/>
    </source>
</evidence>
<organism evidence="9 10">
    <name type="scientific">Acetobacter conturbans</name>
    <dbReference type="NCBI Taxonomy" id="1737472"/>
    <lineage>
        <taxon>Bacteria</taxon>
        <taxon>Pseudomonadati</taxon>
        <taxon>Pseudomonadota</taxon>
        <taxon>Alphaproteobacteria</taxon>
        <taxon>Acetobacterales</taxon>
        <taxon>Acetobacteraceae</taxon>
        <taxon>Acetobacter</taxon>
    </lineage>
</organism>
<feature type="transmembrane region" description="Helical" evidence="7">
    <location>
        <begin position="208"/>
        <end position="228"/>
    </location>
</feature>
<keyword evidence="4 7" id="KW-0812">Transmembrane</keyword>
<protein>
    <submittedName>
        <fullName evidence="9">MFS transporter</fullName>
    </submittedName>
</protein>
<evidence type="ECO:0000259" key="8">
    <source>
        <dbReference type="PROSITE" id="PS50850"/>
    </source>
</evidence>
<feature type="transmembrane region" description="Helical" evidence="7">
    <location>
        <begin position="176"/>
        <end position="196"/>
    </location>
</feature>
<dbReference type="PANTHER" id="PTHR42718">
    <property type="entry name" value="MAJOR FACILITATOR SUPERFAMILY MULTIDRUG TRANSPORTER MFSC"/>
    <property type="match status" value="1"/>
</dbReference>
<evidence type="ECO:0000256" key="2">
    <source>
        <dbReference type="ARBA" id="ARBA00022448"/>
    </source>
</evidence>
<feature type="transmembrane region" description="Helical" evidence="7">
    <location>
        <begin position="234"/>
        <end position="252"/>
    </location>
</feature>
<evidence type="ECO:0000256" key="4">
    <source>
        <dbReference type="ARBA" id="ARBA00022692"/>
    </source>
</evidence>
<dbReference type="RefSeq" id="WP_173569902.1">
    <property type="nucleotide sequence ID" value="NZ_WOSY01000006.1"/>
</dbReference>
<dbReference type="InterPro" id="IPR036259">
    <property type="entry name" value="MFS_trans_sf"/>
</dbReference>